<dbReference type="GO" id="GO:0005886">
    <property type="term" value="C:plasma membrane"/>
    <property type="evidence" value="ECO:0007669"/>
    <property type="project" value="TreeGrafter"/>
</dbReference>
<sequence>MRGTARLCCLVSWRSLRSIGRRFTCVLPLPPRFPLVRGKETALTLVTVEQAAYPKHTDGAWPGRVVEVLNNHTPWPAMRFPPRVPKLRRPAAGDGDVISLDERDEMDPHGYTAAKKKIKKALQEYYRGLELLDNYRVRAAALLLCGHWRGLTQRQILNLTGFRKALKKFEKVTGILFAQQLYMDERVEPLPLANPETLHSLRLKMEVVYADRFAKGDRKRARDRLRADVSPHTHHFSTFRAGVFIGLAVPAIVLGVVRCELFRLAVGCSVDGRQRSTLTCGPCCPNGTRCSTSTACYSSCPCLSSSSGST</sequence>
<dbReference type="STRING" id="1330018.A0A167QB82"/>
<dbReference type="GO" id="GO:0005794">
    <property type="term" value="C:Golgi apparatus"/>
    <property type="evidence" value="ECO:0007669"/>
    <property type="project" value="TreeGrafter"/>
</dbReference>
<dbReference type="Proteomes" id="UP000076738">
    <property type="component" value="Unassembled WGS sequence"/>
</dbReference>
<name>A0A167QB82_CALVF</name>
<evidence type="ECO:0000313" key="1">
    <source>
        <dbReference type="EMBL" id="KZO99599.1"/>
    </source>
</evidence>
<protein>
    <submittedName>
        <fullName evidence="1">Uncharacterized protein</fullName>
    </submittedName>
</protein>
<proteinExistence type="predicted"/>
<dbReference type="PANTHER" id="PTHR10783:SF103">
    <property type="entry name" value="SOLUTE CARRIER FAMILY 53 MEMBER 1"/>
    <property type="match status" value="1"/>
</dbReference>
<gene>
    <name evidence="1" type="ORF">CALVIDRAFT_534007</name>
</gene>
<dbReference type="GO" id="GO:0000822">
    <property type="term" value="F:inositol hexakisphosphate binding"/>
    <property type="evidence" value="ECO:0007669"/>
    <property type="project" value="TreeGrafter"/>
</dbReference>
<organism evidence="1 2">
    <name type="scientific">Calocera viscosa (strain TUFC12733)</name>
    <dbReference type="NCBI Taxonomy" id="1330018"/>
    <lineage>
        <taxon>Eukaryota</taxon>
        <taxon>Fungi</taxon>
        <taxon>Dikarya</taxon>
        <taxon>Basidiomycota</taxon>
        <taxon>Agaricomycotina</taxon>
        <taxon>Dacrymycetes</taxon>
        <taxon>Dacrymycetales</taxon>
        <taxon>Dacrymycetaceae</taxon>
        <taxon>Calocera</taxon>
    </lineage>
</organism>
<accession>A0A167QB82</accession>
<dbReference type="GO" id="GO:0016036">
    <property type="term" value="P:cellular response to phosphate starvation"/>
    <property type="evidence" value="ECO:0007669"/>
    <property type="project" value="TreeGrafter"/>
</dbReference>
<dbReference type="OrthoDB" id="9970435at2759"/>
<dbReference type="AlphaFoldDB" id="A0A167QB82"/>
<evidence type="ECO:0000313" key="2">
    <source>
        <dbReference type="Proteomes" id="UP000076738"/>
    </source>
</evidence>
<dbReference type="EMBL" id="KV417271">
    <property type="protein sequence ID" value="KZO99599.1"/>
    <property type="molecule type" value="Genomic_DNA"/>
</dbReference>
<dbReference type="GO" id="GO:0006817">
    <property type="term" value="P:phosphate ion transport"/>
    <property type="evidence" value="ECO:0007669"/>
    <property type="project" value="TreeGrafter"/>
</dbReference>
<dbReference type="PANTHER" id="PTHR10783">
    <property type="entry name" value="XENOTROPIC AND POLYTROPIC RETROVIRUS RECEPTOR 1-RELATED"/>
    <property type="match status" value="1"/>
</dbReference>
<reference evidence="1 2" key="1">
    <citation type="journal article" date="2016" name="Mol. Biol. Evol.">
        <title>Comparative Genomics of Early-Diverging Mushroom-Forming Fungi Provides Insights into the Origins of Lignocellulose Decay Capabilities.</title>
        <authorList>
            <person name="Nagy L.G."/>
            <person name="Riley R."/>
            <person name="Tritt A."/>
            <person name="Adam C."/>
            <person name="Daum C."/>
            <person name="Floudas D."/>
            <person name="Sun H."/>
            <person name="Yadav J.S."/>
            <person name="Pangilinan J."/>
            <person name="Larsson K.H."/>
            <person name="Matsuura K."/>
            <person name="Barry K."/>
            <person name="Labutti K."/>
            <person name="Kuo R."/>
            <person name="Ohm R.A."/>
            <person name="Bhattacharya S.S."/>
            <person name="Shirouzu T."/>
            <person name="Yoshinaga Y."/>
            <person name="Martin F.M."/>
            <person name="Grigoriev I.V."/>
            <person name="Hibbett D.S."/>
        </authorList>
    </citation>
    <scope>NUCLEOTIDE SEQUENCE [LARGE SCALE GENOMIC DNA]</scope>
    <source>
        <strain evidence="1 2">TUFC12733</strain>
    </source>
</reference>
<keyword evidence="2" id="KW-1185">Reference proteome</keyword>